<dbReference type="RefSeq" id="WP_195001880.1">
    <property type="nucleotide sequence ID" value="NZ_JADLQN010000001.1"/>
</dbReference>
<sequence length="177" mass="20611">MSNDDQLIMDLGVPVERTEWGKWVDPDRREAQVRKFLEHAGISEIPSEPWPEDSAEVRRLNPIVADLFPDMATAMAPENADMADAFICFIGECFIRFAGATWIEYEWFGREHSFYDHVNPALRFDTADEDEITAWYLMDSMIGYAPERYEGMFSEISATVRDYARYREEERNSIDTD</sequence>
<evidence type="ECO:0000313" key="1">
    <source>
        <dbReference type="EMBL" id="MBF6355263.1"/>
    </source>
</evidence>
<protein>
    <recommendedName>
        <fullName evidence="3">SUKH-4 immunity protein of toxin-antitoxin system</fullName>
    </recommendedName>
</protein>
<reference evidence="1 2" key="1">
    <citation type="submission" date="2020-10" db="EMBL/GenBank/DDBJ databases">
        <title>Identification of Nocardia species via Next-generation sequencing and recognition of intraspecies genetic diversity.</title>
        <authorList>
            <person name="Li P."/>
            <person name="Li P."/>
            <person name="Lu B."/>
        </authorList>
    </citation>
    <scope>NUCLEOTIDE SEQUENCE [LARGE SCALE GENOMIC DNA]</scope>
    <source>
        <strain evidence="1 2">BJ06-0143</strain>
    </source>
</reference>
<evidence type="ECO:0000313" key="2">
    <source>
        <dbReference type="Proteomes" id="UP000707731"/>
    </source>
</evidence>
<dbReference type="Proteomes" id="UP000707731">
    <property type="component" value="Unassembled WGS sequence"/>
</dbReference>
<proteinExistence type="predicted"/>
<keyword evidence="2" id="KW-1185">Reference proteome</keyword>
<organism evidence="1 2">
    <name type="scientific">Nocardia higoensis</name>
    <dbReference type="NCBI Taxonomy" id="228599"/>
    <lineage>
        <taxon>Bacteria</taxon>
        <taxon>Bacillati</taxon>
        <taxon>Actinomycetota</taxon>
        <taxon>Actinomycetes</taxon>
        <taxon>Mycobacteriales</taxon>
        <taxon>Nocardiaceae</taxon>
        <taxon>Nocardia</taxon>
    </lineage>
</organism>
<accession>A0ABS0DBR5</accession>
<dbReference type="EMBL" id="JADLQN010000001">
    <property type="protein sequence ID" value="MBF6355263.1"/>
    <property type="molecule type" value="Genomic_DNA"/>
</dbReference>
<gene>
    <name evidence="1" type="ORF">IU449_12035</name>
</gene>
<evidence type="ECO:0008006" key="3">
    <source>
        <dbReference type="Google" id="ProtNLM"/>
    </source>
</evidence>
<name>A0ABS0DBR5_9NOCA</name>
<comment type="caution">
    <text evidence="1">The sequence shown here is derived from an EMBL/GenBank/DDBJ whole genome shotgun (WGS) entry which is preliminary data.</text>
</comment>